<name>A0A6S6TGI5_9GAMM</name>
<dbReference type="AlphaFoldDB" id="A0A6S6TGI5"/>
<evidence type="ECO:0000313" key="1">
    <source>
        <dbReference type="EMBL" id="CAA6814018.1"/>
    </source>
</evidence>
<gene>
    <name evidence="1" type="ORF">HELGO_WM15159</name>
</gene>
<organism evidence="1">
    <name type="scientific">uncultured Thiotrichaceae bacterium</name>
    <dbReference type="NCBI Taxonomy" id="298394"/>
    <lineage>
        <taxon>Bacteria</taxon>
        <taxon>Pseudomonadati</taxon>
        <taxon>Pseudomonadota</taxon>
        <taxon>Gammaproteobacteria</taxon>
        <taxon>Thiotrichales</taxon>
        <taxon>Thiotrichaceae</taxon>
        <taxon>environmental samples</taxon>
    </lineage>
</organism>
<dbReference type="EMBL" id="CACVAY010000063">
    <property type="protein sequence ID" value="CAA6814018.1"/>
    <property type="molecule type" value="Genomic_DNA"/>
</dbReference>
<reference evidence="1" key="1">
    <citation type="submission" date="2020-01" db="EMBL/GenBank/DDBJ databases">
        <authorList>
            <person name="Meier V. D."/>
            <person name="Meier V D."/>
        </authorList>
    </citation>
    <scope>NUCLEOTIDE SEQUENCE</scope>
    <source>
        <strain evidence="1">HLG_WM_MAG_07</strain>
    </source>
</reference>
<proteinExistence type="predicted"/>
<sequence>MVEAGGIEPPSANPLPEGATCLVSVFSFARWARRSGHQLASPDKF</sequence>
<protein>
    <submittedName>
        <fullName evidence="1">Uncharacterized protein</fullName>
    </submittedName>
</protein>
<accession>A0A6S6TGI5</accession>